<dbReference type="EMBL" id="MT141426">
    <property type="protein sequence ID" value="QJA60941.1"/>
    <property type="molecule type" value="Genomic_DNA"/>
</dbReference>
<proteinExistence type="predicted"/>
<evidence type="ECO:0000313" key="2">
    <source>
        <dbReference type="EMBL" id="QJA60941.1"/>
    </source>
</evidence>
<reference evidence="1" key="1">
    <citation type="submission" date="2020-03" db="EMBL/GenBank/DDBJ databases">
        <title>The deep terrestrial virosphere.</title>
        <authorList>
            <person name="Holmfeldt K."/>
            <person name="Nilsson E."/>
            <person name="Simone D."/>
            <person name="Lopez-Fernandez M."/>
            <person name="Wu X."/>
            <person name="de Brujin I."/>
            <person name="Lundin D."/>
            <person name="Andersson A."/>
            <person name="Bertilsson S."/>
            <person name="Dopson M."/>
        </authorList>
    </citation>
    <scope>NUCLEOTIDE SEQUENCE</scope>
    <source>
        <strain evidence="2">MM415B01016</strain>
        <strain evidence="1">TM448A00494</strain>
    </source>
</reference>
<name>A0A6H1ZFJ7_9ZZZZ</name>
<gene>
    <name evidence="2" type="ORF">MM415B01016_0010</name>
    <name evidence="1" type="ORF">TM448A00494_0030</name>
</gene>
<dbReference type="AlphaFoldDB" id="A0A6H1ZFJ7"/>
<dbReference type="EMBL" id="MT144018">
    <property type="protein sequence ID" value="QJA46683.1"/>
    <property type="molecule type" value="Genomic_DNA"/>
</dbReference>
<accession>A0A6H1ZFJ7</accession>
<organism evidence="1">
    <name type="scientific">viral metagenome</name>
    <dbReference type="NCBI Taxonomy" id="1070528"/>
    <lineage>
        <taxon>unclassified sequences</taxon>
        <taxon>metagenomes</taxon>
        <taxon>organismal metagenomes</taxon>
    </lineage>
</organism>
<protein>
    <submittedName>
        <fullName evidence="1">Uncharacterized protein</fullName>
    </submittedName>
</protein>
<sequence length="128" mass="13004">MNRRSILTGSAAALLAAPATVGADAAGISSLIETHKEAAARVDALVAFLNDLEEVDITPAGLQEAELSAAHDAASAAILAIVCAVPSSEAGARAKADYLIGLLTGERPHDVLDDGQLIALLNSIVEQH</sequence>
<evidence type="ECO:0000313" key="1">
    <source>
        <dbReference type="EMBL" id="QJA46683.1"/>
    </source>
</evidence>